<accession>A0AAP7A1Z5</accession>
<gene>
    <name evidence="1" type="ORF">HMI46_27335</name>
</gene>
<evidence type="ECO:0000313" key="1">
    <source>
        <dbReference type="EMBL" id="NOJ74208.1"/>
    </source>
</evidence>
<sequence length="90" mass="10482">MFNFKTDDVVQGLCEEIIGVMLKEFGISREEAIARINSKWGHLDTLNENSVVLHDTSDFWAYDIYYGSSSRWWKRLDDPTLKPKPISLNE</sequence>
<dbReference type="EMBL" id="JABFOR010000108">
    <property type="protein sequence ID" value="NOJ74208.1"/>
    <property type="molecule type" value="Genomic_DNA"/>
</dbReference>
<evidence type="ECO:0000313" key="2">
    <source>
        <dbReference type="Proteomes" id="UP000552038"/>
    </source>
</evidence>
<organism evidence="1 2">
    <name type="scientific">Paenibacillus alvei</name>
    <name type="common">Bacillus alvei</name>
    <dbReference type="NCBI Taxonomy" id="44250"/>
    <lineage>
        <taxon>Bacteria</taxon>
        <taxon>Bacillati</taxon>
        <taxon>Bacillota</taxon>
        <taxon>Bacilli</taxon>
        <taxon>Bacillales</taxon>
        <taxon>Paenibacillaceae</taxon>
        <taxon>Paenibacillus</taxon>
    </lineage>
</organism>
<reference evidence="1 2" key="1">
    <citation type="submission" date="2020-05" db="EMBL/GenBank/DDBJ databases">
        <title>Whole genome sequencing and identification of novel metabolites from Paenibacillus alvei strain JR949.</title>
        <authorList>
            <person name="Rajendhran J."/>
            <person name="Sree Pranav P."/>
            <person name="Mahalakshmi B."/>
            <person name="Karthikeyan R."/>
        </authorList>
    </citation>
    <scope>NUCLEOTIDE SEQUENCE [LARGE SCALE GENOMIC DNA]</scope>
    <source>
        <strain evidence="1 2">JR949</strain>
    </source>
</reference>
<dbReference type="Proteomes" id="UP000552038">
    <property type="component" value="Unassembled WGS sequence"/>
</dbReference>
<comment type="caution">
    <text evidence="1">The sequence shown here is derived from an EMBL/GenBank/DDBJ whole genome shotgun (WGS) entry which is preliminary data.</text>
</comment>
<dbReference type="RefSeq" id="WP_171420165.1">
    <property type="nucleotide sequence ID" value="NZ_JABFOR010000108.1"/>
</dbReference>
<name>A0AAP7A1Z5_PAEAL</name>
<dbReference type="AlphaFoldDB" id="A0AAP7A1Z5"/>
<protein>
    <submittedName>
        <fullName evidence="1">Uncharacterized protein</fullName>
    </submittedName>
</protein>
<proteinExistence type="predicted"/>